<evidence type="ECO:0000259" key="7">
    <source>
        <dbReference type="Pfam" id="PF14500"/>
    </source>
</evidence>
<organism evidence="8 9">
    <name type="scientific">Dioscorea zingiberensis</name>
    <dbReference type="NCBI Taxonomy" id="325984"/>
    <lineage>
        <taxon>Eukaryota</taxon>
        <taxon>Viridiplantae</taxon>
        <taxon>Streptophyta</taxon>
        <taxon>Embryophyta</taxon>
        <taxon>Tracheophyta</taxon>
        <taxon>Spermatophyta</taxon>
        <taxon>Magnoliopsida</taxon>
        <taxon>Liliopsida</taxon>
        <taxon>Dioscoreales</taxon>
        <taxon>Dioscoreaceae</taxon>
        <taxon>Dioscorea</taxon>
    </lineage>
</organism>
<dbReference type="EMBL" id="JAGGNH010000005">
    <property type="protein sequence ID" value="KAJ0971423.1"/>
    <property type="molecule type" value="Genomic_DNA"/>
</dbReference>
<dbReference type="InterPro" id="IPR039920">
    <property type="entry name" value="MMS19"/>
</dbReference>
<evidence type="ECO:0000259" key="6">
    <source>
        <dbReference type="Pfam" id="PF12460"/>
    </source>
</evidence>
<evidence type="ECO:0000313" key="8">
    <source>
        <dbReference type="EMBL" id="KAJ0971423.1"/>
    </source>
</evidence>
<dbReference type="GO" id="GO:0005634">
    <property type="term" value="C:nucleus"/>
    <property type="evidence" value="ECO:0007669"/>
    <property type="project" value="UniProtKB-SubCell"/>
</dbReference>
<keyword evidence="3" id="KW-0677">Repeat</keyword>
<dbReference type="GO" id="GO:0016226">
    <property type="term" value="P:iron-sulfur cluster assembly"/>
    <property type="evidence" value="ECO:0007669"/>
    <property type="project" value="UniProtKB-UniRule"/>
</dbReference>
<evidence type="ECO:0000256" key="3">
    <source>
        <dbReference type="ARBA" id="ARBA00022737"/>
    </source>
</evidence>
<dbReference type="AlphaFoldDB" id="A0A9D5CEU8"/>
<dbReference type="SUPFAM" id="SSF48371">
    <property type="entry name" value="ARM repeat"/>
    <property type="match status" value="1"/>
</dbReference>
<keyword evidence="9" id="KW-1185">Reference proteome</keyword>
<comment type="similarity">
    <text evidence="2 5">Belongs to the MET18/MMS19 family.</text>
</comment>
<dbReference type="OrthoDB" id="342900at2759"/>
<dbReference type="InterPro" id="IPR011989">
    <property type="entry name" value="ARM-like"/>
</dbReference>
<reference evidence="8" key="2">
    <citation type="journal article" date="2022" name="Hortic Res">
        <title>The genome of Dioscorea zingiberensis sheds light on the biosynthesis, origin and evolution of the medicinally important diosgenin saponins.</title>
        <authorList>
            <person name="Li Y."/>
            <person name="Tan C."/>
            <person name="Li Z."/>
            <person name="Guo J."/>
            <person name="Li S."/>
            <person name="Chen X."/>
            <person name="Wang C."/>
            <person name="Dai X."/>
            <person name="Yang H."/>
            <person name="Song W."/>
            <person name="Hou L."/>
            <person name="Xu J."/>
            <person name="Tong Z."/>
            <person name="Xu A."/>
            <person name="Yuan X."/>
            <person name="Wang W."/>
            <person name="Yang Q."/>
            <person name="Chen L."/>
            <person name="Sun Z."/>
            <person name="Wang K."/>
            <person name="Pan B."/>
            <person name="Chen J."/>
            <person name="Bao Y."/>
            <person name="Liu F."/>
            <person name="Qi X."/>
            <person name="Gang D.R."/>
            <person name="Wen J."/>
            <person name="Li J."/>
        </authorList>
    </citation>
    <scope>NUCLEOTIDE SEQUENCE</scope>
    <source>
        <strain evidence="8">Dzin_1.0</strain>
    </source>
</reference>
<evidence type="ECO:0000256" key="5">
    <source>
        <dbReference type="RuleBase" id="RU367072"/>
    </source>
</evidence>
<dbReference type="InterPro" id="IPR029240">
    <property type="entry name" value="MMS19_N"/>
</dbReference>
<evidence type="ECO:0000256" key="2">
    <source>
        <dbReference type="ARBA" id="ARBA00009340"/>
    </source>
</evidence>
<dbReference type="PANTHER" id="PTHR12891">
    <property type="entry name" value="DNA REPAIR/TRANSCRIPTION PROTEIN MET18/MMS19"/>
    <property type="match status" value="1"/>
</dbReference>
<dbReference type="Proteomes" id="UP001085076">
    <property type="component" value="Miscellaneous, Linkage group lg05"/>
</dbReference>
<dbReference type="PANTHER" id="PTHR12891:SF0">
    <property type="entry name" value="MMS19 NUCLEOTIDE EXCISION REPAIR PROTEIN HOMOLOG"/>
    <property type="match status" value="1"/>
</dbReference>
<comment type="caution">
    <text evidence="8">The sequence shown here is derived from an EMBL/GenBank/DDBJ whole genome shotgun (WGS) entry which is preliminary data.</text>
</comment>
<comment type="subcellular location">
    <subcellularLocation>
        <location evidence="1 5">Nucleus</location>
    </subcellularLocation>
</comment>
<dbReference type="GO" id="GO:0051604">
    <property type="term" value="P:protein maturation"/>
    <property type="evidence" value="ECO:0007669"/>
    <property type="project" value="UniProtKB-UniRule"/>
</dbReference>
<dbReference type="Gene3D" id="1.25.10.10">
    <property type="entry name" value="Leucine-rich Repeat Variant"/>
    <property type="match status" value="1"/>
</dbReference>
<dbReference type="GO" id="GO:0097361">
    <property type="term" value="C:cytosolic [4Fe-4S] assembly targeting complex"/>
    <property type="evidence" value="ECO:0007669"/>
    <property type="project" value="UniProtKB-UniRule"/>
</dbReference>
<evidence type="ECO:0000313" key="9">
    <source>
        <dbReference type="Proteomes" id="UP001085076"/>
    </source>
</evidence>
<reference evidence="8" key="1">
    <citation type="submission" date="2021-03" db="EMBL/GenBank/DDBJ databases">
        <authorList>
            <person name="Li Z."/>
            <person name="Yang C."/>
        </authorList>
    </citation>
    <scope>NUCLEOTIDE SEQUENCE</scope>
    <source>
        <strain evidence="8">Dzin_1.0</strain>
        <tissue evidence="8">Leaf</tissue>
    </source>
</reference>
<proteinExistence type="inferred from homology"/>
<dbReference type="Pfam" id="PF14500">
    <property type="entry name" value="MMS19_N"/>
    <property type="match status" value="1"/>
</dbReference>
<feature type="domain" description="MMS19 C-terminal" evidence="6">
    <location>
        <begin position="714"/>
        <end position="1158"/>
    </location>
</feature>
<evidence type="ECO:0000256" key="4">
    <source>
        <dbReference type="ARBA" id="ARBA00023242"/>
    </source>
</evidence>
<dbReference type="GO" id="GO:0006281">
    <property type="term" value="P:DNA repair"/>
    <property type="evidence" value="ECO:0007669"/>
    <property type="project" value="UniProtKB-UniRule"/>
</dbReference>
<dbReference type="InterPro" id="IPR024687">
    <property type="entry name" value="MMS19_C"/>
</dbReference>
<gene>
    <name evidence="8" type="ORF">J5N97_019382</name>
</gene>
<keyword evidence="5" id="KW-0234">DNA repair</keyword>
<feature type="domain" description="MMS19 N-terminal" evidence="7">
    <location>
        <begin position="95"/>
        <end position="363"/>
    </location>
</feature>
<accession>A0A9D5CEU8</accession>
<comment type="function">
    <text evidence="5">Key component of the cytosolic iron-sulfur protein assembly (CIA) complex, a multiprotein complex that mediates the incorporation of iron-sulfur cluster into apoproteins specifically involved in DNA metabolism and genomic integrity. In the CIA complex, MMS19 acts as an adapter between early-acting CIA components and a subset of cellular target iron-sulfur proteins.</text>
</comment>
<evidence type="ECO:0000256" key="1">
    <source>
        <dbReference type="ARBA" id="ARBA00004123"/>
    </source>
</evidence>
<dbReference type="Pfam" id="PF12460">
    <property type="entry name" value="MMS19_C"/>
    <property type="match status" value="1"/>
</dbReference>
<name>A0A9D5CEU8_9LILI</name>
<keyword evidence="4 5" id="KW-0539">Nucleus</keyword>
<keyword evidence="5" id="KW-0227">DNA damage</keyword>
<protein>
    <recommendedName>
        <fullName evidence="5">MMS19 nucleotide excision repair protein</fullName>
    </recommendedName>
</protein>
<dbReference type="InterPro" id="IPR016024">
    <property type="entry name" value="ARM-type_fold"/>
</dbReference>
<sequence length="1209" mass="135589">MGHVSSDIIAVRWYGGNTPLKPSFCFCYAPFHRRENPHRFPTRSSPSTPMANPSSWISHVEAFVDDSALPNQKLASVDAIAALVKKDLLTLETLVREMELYLTTPDHIIRSRGTILLAEVLTRIMGKSLNASTIGSLVEFFTSRLADWQALCGALIGCLALLRRKDIVGMVKGGDAKRLAKSFLKNVQVQSLAVDDRKRCFEVLQCLLDTFPENMVTLGDDLVYGICDAIDEEKDPRCLLLTFHLVETLVQLFPDPHGFVADFANDLFEILGRYFPVYFTHQRSDDLGITRDELSGALMRAFCSTPYFEPLAVPLLLEKLSSSLPLAKLDSLRYLNDCISCYGAVRMMKYAETVWSALKDTIFSFSTRDLSLPSTVESVREMEPLGAQIAKAALNCLRTALSELNYPNAKPFLSLIVEDEDIEKAFNFVSGEGCYPVPSKESQSQLYALGSILSTSSKVSSDCCDRIFQKFFTPLMDMLGVSPSSTVDAFNAKSYSFLKAVSFGAIYICVELLSACRDLTLSTEVLPQQVILLHDEWFCLFKRFATPLTYSLGSMVATPDSSILVNEDHRHEVVGYAVKGLQVLTTFPECYSPISQDAYKDTLAILVNIITDIPGDSYVWRLSLNALIQIGLFIDKFNDSQKAICYREFVVQRILLWVSLDDSSVRFAQKLESVYEIGMTGREYMLAVTQWLEQAIFAKILEACVNCNFSSAEILLSMLKCYSHQVLPWFHKANSFDEVAMPFAINVWKLMGDNNAFNVNFKDQVVLDTIMMTMKLVVSGCTEENQVLIVQKGYTILLSTRSLFSEEKLAAYTALNSEGSESAPDSVCLACKDEWLISLFSSVLIALRPRTPIPDVKLILKLLMFFSLKGHVPATQALASMINKWPESRNETEESNVCSFEEAIELIFEMDLSSLIYSCPFRKLRDLTSNEEINLLFLKNDDKPFLIHALEGLTWIGKGLLMRGHEKVKEIVMLFMKCLLSNQDEIIKARQDGSADQYSFLARSAADAFHILLCDSDECLNKRFHATIKPLYKQRFFSSIIMVLLSSIKESDSKRTRAVLFRAFGHVISNTPLAAVVMHANKVLPPLLDALSVLTSDAMDKDLIYSLLMLLSGILMDDSGKEAVMNNIHLIIGHLTRLISYPHMMIVRETAIQCLVAMSGLPHARIYPMRPQVLRAVSNALDDRKRTVRLEAVKCHQAWSSIASRSLHF</sequence>